<protein>
    <submittedName>
        <fullName evidence="9">Oxaloacetate decarboxylase, beta subunit</fullName>
    </submittedName>
</protein>
<evidence type="ECO:0000256" key="5">
    <source>
        <dbReference type="ARBA" id="ARBA00022989"/>
    </source>
</evidence>
<evidence type="ECO:0000256" key="4">
    <source>
        <dbReference type="ARBA" id="ARBA00022967"/>
    </source>
</evidence>
<dbReference type="STRING" id="1121409.SAMN02745124_02390"/>
<dbReference type="PANTHER" id="PTHR35806:SF1">
    <property type="entry name" value="OXALOACETATE DECARBOXYLASE BETA CHAIN 2"/>
    <property type="match status" value="1"/>
</dbReference>
<evidence type="ECO:0000256" key="8">
    <source>
        <dbReference type="SAM" id="SignalP"/>
    </source>
</evidence>
<feature type="signal peptide" evidence="8">
    <location>
        <begin position="1"/>
        <end position="19"/>
    </location>
</feature>
<dbReference type="InterPro" id="IPR011053">
    <property type="entry name" value="Single_hybrid_motif"/>
</dbReference>
<feature type="transmembrane region" description="Helical" evidence="7">
    <location>
        <begin position="416"/>
        <end position="437"/>
    </location>
</feature>
<keyword evidence="4" id="KW-1278">Translocase</keyword>
<accession>A0A1M5WMB8</accession>
<feature type="transmembrane region" description="Helical" evidence="7">
    <location>
        <begin position="478"/>
        <end position="503"/>
    </location>
</feature>
<sequence>MKIKTILLILLGFCTFAGAPVQATEDGVVIASPSDAKVIRIDIAPGRSVYSGDILVVLKDADGTITELKAGTAGIIESLSVEPYQKVKQGEQIGIITPSVVVAERPLALASHELPDIGKLVGNLFRTTGVYGIIDGQLERDWTVGIGRILMICVGLILLYLGIFKQFEPLLLIPIGYGAILANIPLAGIAEPGGILHYIYEVGIVTGIFPLLIFMGVGALTDFGPMIANPKTILLGGAAQIGIFATLLGALSLSEFVPGIAFSLRDAASIGIIGGADGPTAIFLSSQLSPRLLGSIAIAAYSYMALVPIIQPPIMKWLTSKEERQIKMVQMRHVSKLEKIILPLLVLGICALLLPTAAPLIGMFMVGNLAKECGVIDRLSDTIKGPLMYTVTIFLGLGVGSKLSADKFLNLETLGILVLGIVAFSIGTAGGVLMAKLMNKLSKTQVNPLIGAAGVSAVPMAARVVNKVGLEANPQNHLIMHAMGANVSGVIGSAVAAGVLLALL</sequence>
<dbReference type="OrthoDB" id="9783838at2"/>
<evidence type="ECO:0000256" key="7">
    <source>
        <dbReference type="SAM" id="Phobius"/>
    </source>
</evidence>
<feature type="transmembrane region" description="Helical" evidence="7">
    <location>
        <begin position="195"/>
        <end position="220"/>
    </location>
</feature>
<name>A0A1M5WMB8_9BACT</name>
<feature type="transmembrane region" description="Helical" evidence="7">
    <location>
        <begin position="340"/>
        <end position="366"/>
    </location>
</feature>
<dbReference type="Gene3D" id="2.40.50.100">
    <property type="match status" value="1"/>
</dbReference>
<feature type="transmembrane region" description="Helical" evidence="7">
    <location>
        <begin position="292"/>
        <end position="319"/>
    </location>
</feature>
<keyword evidence="10" id="KW-1185">Reference proteome</keyword>
<proteinExistence type="predicted"/>
<evidence type="ECO:0000313" key="10">
    <source>
        <dbReference type="Proteomes" id="UP000184139"/>
    </source>
</evidence>
<organism evidence="9 10">
    <name type="scientific">Desulfofustis glycolicus DSM 9705</name>
    <dbReference type="NCBI Taxonomy" id="1121409"/>
    <lineage>
        <taxon>Bacteria</taxon>
        <taxon>Pseudomonadati</taxon>
        <taxon>Thermodesulfobacteriota</taxon>
        <taxon>Desulfobulbia</taxon>
        <taxon>Desulfobulbales</taxon>
        <taxon>Desulfocapsaceae</taxon>
        <taxon>Desulfofustis</taxon>
    </lineage>
</organism>
<keyword evidence="3 7" id="KW-0812">Transmembrane</keyword>
<dbReference type="Pfam" id="PF03977">
    <property type="entry name" value="OAD_beta"/>
    <property type="match status" value="1"/>
</dbReference>
<dbReference type="AlphaFoldDB" id="A0A1M5WMB8"/>
<evidence type="ECO:0000256" key="3">
    <source>
        <dbReference type="ARBA" id="ARBA00022692"/>
    </source>
</evidence>
<dbReference type="PANTHER" id="PTHR35806">
    <property type="entry name" value="OXALOACETATE DECARBOXYLASE BETA CHAIN 2"/>
    <property type="match status" value="1"/>
</dbReference>
<keyword evidence="2" id="KW-1003">Cell membrane</keyword>
<keyword evidence="8" id="KW-0732">Signal</keyword>
<evidence type="ECO:0000256" key="1">
    <source>
        <dbReference type="ARBA" id="ARBA00004651"/>
    </source>
</evidence>
<dbReference type="GO" id="GO:0005886">
    <property type="term" value="C:plasma membrane"/>
    <property type="evidence" value="ECO:0007669"/>
    <property type="project" value="UniProtKB-SubCell"/>
</dbReference>
<dbReference type="GO" id="GO:0006814">
    <property type="term" value="P:sodium ion transport"/>
    <property type="evidence" value="ECO:0007669"/>
    <property type="project" value="InterPro"/>
</dbReference>
<comment type="subcellular location">
    <subcellularLocation>
        <location evidence="1">Cell membrane</location>
        <topology evidence="1">Multi-pass membrane protein</topology>
    </subcellularLocation>
</comment>
<feature type="transmembrane region" description="Helical" evidence="7">
    <location>
        <begin position="449"/>
        <end position="466"/>
    </location>
</feature>
<evidence type="ECO:0000313" key="9">
    <source>
        <dbReference type="EMBL" id="SHH88334.1"/>
    </source>
</evidence>
<feature type="transmembrane region" description="Helical" evidence="7">
    <location>
        <begin position="142"/>
        <end position="163"/>
    </location>
</feature>
<reference evidence="9 10" key="1">
    <citation type="submission" date="2016-11" db="EMBL/GenBank/DDBJ databases">
        <authorList>
            <person name="Jaros S."/>
            <person name="Januszkiewicz K."/>
            <person name="Wedrychowicz H."/>
        </authorList>
    </citation>
    <scope>NUCLEOTIDE SEQUENCE [LARGE SCALE GENOMIC DNA]</scope>
    <source>
        <strain evidence="9 10">DSM 9705</strain>
    </source>
</reference>
<feature type="transmembrane region" description="Helical" evidence="7">
    <location>
        <begin position="232"/>
        <end position="253"/>
    </location>
</feature>
<dbReference type="InterPro" id="IPR005661">
    <property type="entry name" value="OadB_MmdB"/>
</dbReference>
<evidence type="ECO:0000256" key="6">
    <source>
        <dbReference type="ARBA" id="ARBA00023136"/>
    </source>
</evidence>
<keyword evidence="6 7" id="KW-0472">Membrane</keyword>
<dbReference type="NCBIfam" id="TIGR01109">
    <property type="entry name" value="Na_pump_decarbB"/>
    <property type="match status" value="1"/>
</dbReference>
<evidence type="ECO:0000256" key="2">
    <source>
        <dbReference type="ARBA" id="ARBA00022475"/>
    </source>
</evidence>
<dbReference type="EMBL" id="FQXS01000013">
    <property type="protein sequence ID" value="SHH88334.1"/>
    <property type="molecule type" value="Genomic_DNA"/>
</dbReference>
<dbReference type="Proteomes" id="UP000184139">
    <property type="component" value="Unassembled WGS sequence"/>
</dbReference>
<gene>
    <name evidence="9" type="ORF">SAMN02745124_02390</name>
</gene>
<dbReference type="GO" id="GO:0016829">
    <property type="term" value="F:lyase activity"/>
    <property type="evidence" value="ECO:0007669"/>
    <property type="project" value="InterPro"/>
</dbReference>
<feature type="transmembrane region" description="Helical" evidence="7">
    <location>
        <begin position="170"/>
        <end position="189"/>
    </location>
</feature>
<feature type="chain" id="PRO_5012160783" evidence="8">
    <location>
        <begin position="20"/>
        <end position="504"/>
    </location>
</feature>
<dbReference type="SUPFAM" id="SSF51230">
    <property type="entry name" value="Single hybrid motif"/>
    <property type="match status" value="1"/>
</dbReference>
<keyword evidence="5 7" id="KW-1133">Transmembrane helix</keyword>